<proteinExistence type="predicted"/>
<dbReference type="AlphaFoldDB" id="A0A2T4Z707"/>
<feature type="transmembrane region" description="Helical" evidence="1">
    <location>
        <begin position="12"/>
        <end position="33"/>
    </location>
</feature>
<organism evidence="2 3">
    <name type="scientific">Desmospora activa DSM 45169</name>
    <dbReference type="NCBI Taxonomy" id="1121389"/>
    <lineage>
        <taxon>Bacteria</taxon>
        <taxon>Bacillati</taxon>
        <taxon>Bacillota</taxon>
        <taxon>Bacilli</taxon>
        <taxon>Bacillales</taxon>
        <taxon>Thermoactinomycetaceae</taxon>
        <taxon>Desmospora</taxon>
    </lineage>
</organism>
<evidence type="ECO:0008006" key="4">
    <source>
        <dbReference type="Google" id="ProtNLM"/>
    </source>
</evidence>
<comment type="caution">
    <text evidence="2">The sequence shown here is derived from an EMBL/GenBank/DDBJ whole genome shotgun (WGS) entry which is preliminary data.</text>
</comment>
<evidence type="ECO:0000256" key="1">
    <source>
        <dbReference type="SAM" id="Phobius"/>
    </source>
</evidence>
<keyword evidence="1" id="KW-0472">Membrane</keyword>
<feature type="transmembrane region" description="Helical" evidence="1">
    <location>
        <begin position="140"/>
        <end position="157"/>
    </location>
</feature>
<evidence type="ECO:0000313" key="2">
    <source>
        <dbReference type="EMBL" id="PTM57688.1"/>
    </source>
</evidence>
<protein>
    <recommendedName>
        <fullName evidence="4">DUF1772 domain-containing protein</fullName>
    </recommendedName>
</protein>
<accession>A0A2T4Z707</accession>
<dbReference type="EMBL" id="PZZP01000001">
    <property type="protein sequence ID" value="PTM57688.1"/>
    <property type="molecule type" value="Genomic_DNA"/>
</dbReference>
<sequence length="170" mass="19415">MKKRSIGFAFGLLHFWVLVILLGAIIFETWIIYPNIFHDIPRSFEVGMDFMTVNGPHDFFPPLGLLSLVLGVGSLLFNWRIKSIRYLILGSILILFVCNLLLSMAYLWPRNTIMFIEGAAVHPVSFLQQTALEFQRAHKFRVLGVAATSVMAFLAFLRMYRHGHTTKTTP</sequence>
<name>A0A2T4Z707_9BACL</name>
<dbReference type="RefSeq" id="WP_107724568.1">
    <property type="nucleotide sequence ID" value="NZ_PZZP01000001.1"/>
</dbReference>
<reference evidence="2 3" key="1">
    <citation type="submission" date="2018-04" db="EMBL/GenBank/DDBJ databases">
        <title>Genomic Encyclopedia of Archaeal and Bacterial Type Strains, Phase II (KMG-II): from individual species to whole genera.</title>
        <authorList>
            <person name="Goeker M."/>
        </authorList>
    </citation>
    <scope>NUCLEOTIDE SEQUENCE [LARGE SCALE GENOMIC DNA]</scope>
    <source>
        <strain evidence="2 3">DSM 45169</strain>
    </source>
</reference>
<gene>
    <name evidence="2" type="ORF">C8J48_0239</name>
</gene>
<dbReference type="OrthoDB" id="2595667at2"/>
<feature type="transmembrane region" description="Helical" evidence="1">
    <location>
        <begin position="59"/>
        <end position="79"/>
    </location>
</feature>
<feature type="transmembrane region" description="Helical" evidence="1">
    <location>
        <begin position="86"/>
        <end position="108"/>
    </location>
</feature>
<keyword evidence="1" id="KW-0812">Transmembrane</keyword>
<evidence type="ECO:0000313" key="3">
    <source>
        <dbReference type="Proteomes" id="UP000241639"/>
    </source>
</evidence>
<keyword evidence="3" id="KW-1185">Reference proteome</keyword>
<dbReference type="Proteomes" id="UP000241639">
    <property type="component" value="Unassembled WGS sequence"/>
</dbReference>
<keyword evidence="1" id="KW-1133">Transmembrane helix</keyword>